<feature type="domain" description="Glycoside hydrolase family 31 TIM barrel" evidence="3">
    <location>
        <begin position="192"/>
        <end position="497"/>
    </location>
</feature>
<sequence>MGLEKYVLNGNPMCCAANVVSGEHYRISMLTTALVRLEYSENGEFEDRPTQMVVNRDFAPTEFKVSDVNGELHIYTKDLEIHYDKKEFTPGGLMIRVAGGKSNERVWHYGEAPRDLLGTARTLDEADGAIPLEHGILSKNGFSLIDDSKTMALKSDGTVEPRVGNKKDIYFFGYGHRYLECLKDFYYLCGETPLLPRYTFGNWWSRYHRYTETEYKELIERFEREEIPFSVAVVDMDWHLVDDVDPIYGSGWTGYTWNKKFFPNPKEFMGWLHEHHMKITLNVHPADGIRAYEDAYERVATKMGMDPEKKEPVLFDVTDPKFMEVYFEELHHPMEEEGVDFWWVDWQQGTVTKVPGLDPLWMLNHYHYLDNKWKGTRPLTFSRYAGPGSHRYPIGFSGDTVITWESLQFQPYFTANASNIGYGWWSHDIGGHMMGYRDDELTARWVQLGVFSPINRLHSTDNPFNGKEPWKYNKIVESVMKEFLKLRHALVPYLYTMNYCANKEGKPLVMPMYYLEPEREEAYQVPNNYYFGSELMVSPITEKIDTKTQLGKAKTWLPSGVWYDFFNGRKYEGGRMVQLFRGIEEIPVLAREGAIVPLKNMEVFDNDTDNPKSLEIKIFPGKTGSFTLWEDEGDSVEESWVETKLEKAQEEGKDCFIIHTPQGNTEVLPEKRCWKLDFVKMKKNTVSVLVDGKETAYKATVEKNGMCIEITEVPVNAEIKVVFENPVEESLADLAQEAYEILEKAQISYNLKSDLYNLIKEQQKGAIATLASMELEPAMFGALCEILTAEK</sequence>
<keyword evidence="2" id="KW-0378">Hydrolase</keyword>
<evidence type="ECO:0000256" key="1">
    <source>
        <dbReference type="ARBA" id="ARBA00007806"/>
    </source>
</evidence>
<evidence type="ECO:0000259" key="4">
    <source>
        <dbReference type="Pfam" id="PF21365"/>
    </source>
</evidence>
<dbReference type="Proteomes" id="UP000661649">
    <property type="component" value="Unassembled WGS sequence"/>
</dbReference>
<proteinExistence type="inferred from homology"/>
<keyword evidence="6" id="KW-1185">Reference proteome</keyword>
<keyword evidence="2" id="KW-0326">Glycosidase</keyword>
<accession>A0ABR7PAW5</accession>
<dbReference type="InterPro" id="IPR013780">
    <property type="entry name" value="Glyco_hydro_b"/>
</dbReference>
<dbReference type="Pfam" id="PF21365">
    <property type="entry name" value="Glyco_hydro_31_3rd"/>
    <property type="match status" value="1"/>
</dbReference>
<comment type="similarity">
    <text evidence="1 2">Belongs to the glycosyl hydrolase 31 family.</text>
</comment>
<dbReference type="SUPFAM" id="SSF51011">
    <property type="entry name" value="Glycosyl hydrolase domain"/>
    <property type="match status" value="1"/>
</dbReference>
<name>A0ABR7PAW5_9FIRM</name>
<dbReference type="Gene3D" id="2.60.40.1760">
    <property type="entry name" value="glycosyl hydrolase (family 31)"/>
    <property type="match status" value="1"/>
</dbReference>
<evidence type="ECO:0000313" key="6">
    <source>
        <dbReference type="Proteomes" id="UP000661649"/>
    </source>
</evidence>
<dbReference type="CDD" id="cd06595">
    <property type="entry name" value="GH31_u1"/>
    <property type="match status" value="1"/>
</dbReference>
<dbReference type="EMBL" id="JACRTP010000003">
    <property type="protein sequence ID" value="MBC8628506.1"/>
    <property type="molecule type" value="Genomic_DNA"/>
</dbReference>
<gene>
    <name evidence="5" type="ORF">H8712_07745</name>
</gene>
<dbReference type="InterPro" id="IPR000322">
    <property type="entry name" value="Glyco_hydro_31_TIM"/>
</dbReference>
<dbReference type="SUPFAM" id="SSF51445">
    <property type="entry name" value="(Trans)glycosidases"/>
    <property type="match status" value="1"/>
</dbReference>
<protein>
    <submittedName>
        <fullName evidence="5">DUF4968 domain-containing protein</fullName>
    </submittedName>
</protein>
<dbReference type="Pfam" id="PF01055">
    <property type="entry name" value="Glyco_hydro_31_2nd"/>
    <property type="match status" value="1"/>
</dbReference>
<comment type="caution">
    <text evidence="5">The sequence shown here is derived from an EMBL/GenBank/DDBJ whole genome shotgun (WGS) entry which is preliminary data.</text>
</comment>
<evidence type="ECO:0000313" key="5">
    <source>
        <dbReference type="EMBL" id="MBC8628506.1"/>
    </source>
</evidence>
<dbReference type="Gene3D" id="3.20.20.80">
    <property type="entry name" value="Glycosidases"/>
    <property type="match status" value="1"/>
</dbReference>
<evidence type="ECO:0000259" key="3">
    <source>
        <dbReference type="Pfam" id="PF01055"/>
    </source>
</evidence>
<feature type="domain" description="Glycosyl hydrolase family 31 C-terminal" evidence="4">
    <location>
        <begin position="505"/>
        <end position="596"/>
    </location>
</feature>
<dbReference type="InterPro" id="IPR017853">
    <property type="entry name" value="GH"/>
</dbReference>
<dbReference type="InterPro" id="IPR051816">
    <property type="entry name" value="Glycosyl_Hydrolase_31"/>
</dbReference>
<evidence type="ECO:0000256" key="2">
    <source>
        <dbReference type="RuleBase" id="RU361185"/>
    </source>
</evidence>
<organism evidence="5 6">
    <name type="scientific">Blautia stercoris</name>
    <dbReference type="NCBI Taxonomy" id="871664"/>
    <lineage>
        <taxon>Bacteria</taxon>
        <taxon>Bacillati</taxon>
        <taxon>Bacillota</taxon>
        <taxon>Clostridia</taxon>
        <taxon>Lachnospirales</taxon>
        <taxon>Lachnospiraceae</taxon>
        <taxon>Blautia</taxon>
    </lineage>
</organism>
<dbReference type="RefSeq" id="WP_187558585.1">
    <property type="nucleotide sequence ID" value="NZ_JACRTP010000003.1"/>
</dbReference>
<dbReference type="Gene3D" id="2.60.40.1180">
    <property type="entry name" value="Golgi alpha-mannosidase II"/>
    <property type="match status" value="2"/>
</dbReference>
<dbReference type="PANTHER" id="PTHR43863">
    <property type="entry name" value="HYDROLASE, PUTATIVE (AFU_ORTHOLOGUE AFUA_1G03140)-RELATED"/>
    <property type="match status" value="1"/>
</dbReference>
<reference evidence="5 6" key="1">
    <citation type="submission" date="2020-08" db="EMBL/GenBank/DDBJ databases">
        <title>Genome public.</title>
        <authorList>
            <person name="Liu C."/>
            <person name="Sun Q."/>
        </authorList>
    </citation>
    <scope>NUCLEOTIDE SEQUENCE [LARGE SCALE GENOMIC DNA]</scope>
    <source>
        <strain evidence="5 6">3_YM_SP_D4_24.mj</strain>
    </source>
</reference>
<dbReference type="InterPro" id="IPR048395">
    <property type="entry name" value="Glyco_hydro_31_C"/>
</dbReference>
<dbReference type="PANTHER" id="PTHR43863:SF2">
    <property type="entry name" value="MALTASE-GLUCOAMYLASE"/>
    <property type="match status" value="1"/>
</dbReference>